<dbReference type="FunFam" id="3.10.290.10:FF:000003">
    <property type="entry name" value="Pseudouridine synthase"/>
    <property type="match status" value="1"/>
</dbReference>
<accession>A0A809R884</accession>
<evidence type="ECO:0000256" key="2">
    <source>
        <dbReference type="ARBA" id="ARBA00022552"/>
    </source>
</evidence>
<protein>
    <recommendedName>
        <fullName evidence="8">Pseudouridine synthase</fullName>
        <ecNumber evidence="8">5.4.99.-</ecNumber>
    </recommendedName>
</protein>
<dbReference type="GO" id="GO:0005829">
    <property type="term" value="C:cytosol"/>
    <property type="evidence" value="ECO:0007669"/>
    <property type="project" value="UniProtKB-ARBA"/>
</dbReference>
<dbReference type="SUPFAM" id="SSF55120">
    <property type="entry name" value="Pseudouridine synthase"/>
    <property type="match status" value="1"/>
</dbReference>
<feature type="domain" description="RNA-binding S4" evidence="10">
    <location>
        <begin position="64"/>
        <end position="126"/>
    </location>
</feature>
<dbReference type="InterPro" id="IPR042092">
    <property type="entry name" value="PsdUridine_s_RsuA/RluB/E/F_cat"/>
</dbReference>
<dbReference type="InterPro" id="IPR050343">
    <property type="entry name" value="RsuA_PseudoU_synthase"/>
</dbReference>
<keyword evidence="3 7" id="KW-0694">RNA-binding</keyword>
<keyword evidence="2" id="KW-0698">rRNA processing</keyword>
<dbReference type="EC" id="5.4.99.-" evidence="8"/>
<dbReference type="Pfam" id="PF00849">
    <property type="entry name" value="PseudoU_synth_2"/>
    <property type="match status" value="1"/>
</dbReference>
<comment type="function">
    <text evidence="6">Responsible for synthesis of pseudouridine from uracil-2605 in 23S ribosomal RNA.</text>
</comment>
<dbReference type="InterPro" id="IPR002942">
    <property type="entry name" value="S4_RNA-bd"/>
</dbReference>
<dbReference type="KEGG" id="ddz:DSYM_12440"/>
<evidence type="ECO:0000313" key="11">
    <source>
        <dbReference type="EMBL" id="BBO20545.1"/>
    </source>
</evidence>
<dbReference type="InterPro" id="IPR020103">
    <property type="entry name" value="PsdUridine_synth_cat_dom_sf"/>
</dbReference>
<dbReference type="Gene3D" id="3.10.290.10">
    <property type="entry name" value="RNA-binding S4 domain"/>
    <property type="match status" value="1"/>
</dbReference>
<evidence type="ECO:0000256" key="3">
    <source>
        <dbReference type="ARBA" id="ARBA00022884"/>
    </source>
</evidence>
<keyword evidence="4 8" id="KW-0413">Isomerase</keyword>
<dbReference type="GO" id="GO:0000455">
    <property type="term" value="P:enzyme-directed rRNA pseudouridine synthesis"/>
    <property type="evidence" value="ECO:0007669"/>
    <property type="project" value="UniProtKB-ARBA"/>
</dbReference>
<dbReference type="GO" id="GO:0160139">
    <property type="term" value="F:23S rRNA pseudouridine(2605) synthase activity"/>
    <property type="evidence" value="ECO:0007669"/>
    <property type="project" value="UniProtKB-EC"/>
</dbReference>
<dbReference type="InterPro" id="IPR036986">
    <property type="entry name" value="S4_RNA-bd_sf"/>
</dbReference>
<dbReference type="Pfam" id="PF01479">
    <property type="entry name" value="S4"/>
    <property type="match status" value="1"/>
</dbReference>
<dbReference type="InterPro" id="IPR000748">
    <property type="entry name" value="PsdUridine_synth_RsuA/RluB/E/F"/>
</dbReference>
<dbReference type="SMART" id="SM00363">
    <property type="entry name" value="S4"/>
    <property type="match status" value="1"/>
</dbReference>
<feature type="compositionally biased region" description="Basic and acidic residues" evidence="9">
    <location>
        <begin position="29"/>
        <end position="45"/>
    </location>
</feature>
<dbReference type="CDD" id="cd00165">
    <property type="entry name" value="S4"/>
    <property type="match status" value="1"/>
</dbReference>
<evidence type="ECO:0000259" key="10">
    <source>
        <dbReference type="SMART" id="SM00363"/>
    </source>
</evidence>
<dbReference type="Gene3D" id="3.30.70.580">
    <property type="entry name" value="Pseudouridine synthase I, catalytic domain, N-terminal subdomain"/>
    <property type="match status" value="1"/>
</dbReference>
<comment type="similarity">
    <text evidence="1 8">Belongs to the pseudouridine synthase RsuA family.</text>
</comment>
<evidence type="ECO:0000256" key="5">
    <source>
        <dbReference type="ARBA" id="ARBA00036944"/>
    </source>
</evidence>
<evidence type="ECO:0000256" key="6">
    <source>
        <dbReference type="ARBA" id="ARBA00037383"/>
    </source>
</evidence>
<feature type="region of interest" description="Disordered" evidence="9">
    <location>
        <begin position="1"/>
        <end position="62"/>
    </location>
</feature>
<dbReference type="GO" id="GO:0003723">
    <property type="term" value="F:RNA binding"/>
    <property type="evidence" value="ECO:0007669"/>
    <property type="project" value="UniProtKB-KW"/>
</dbReference>
<dbReference type="InterPro" id="IPR018496">
    <property type="entry name" value="PsdUridine_synth_RsuA/RluB_CS"/>
</dbReference>
<dbReference type="FunFam" id="3.30.70.1560:FF:000001">
    <property type="entry name" value="Pseudouridine synthase"/>
    <property type="match status" value="1"/>
</dbReference>
<name>A0A809R884_9PROT</name>
<gene>
    <name evidence="11" type="ORF">DSYM_12440</name>
</gene>
<evidence type="ECO:0000256" key="9">
    <source>
        <dbReference type="SAM" id="MobiDB-lite"/>
    </source>
</evidence>
<sequence length="304" mass="34601">MPTPRKRSPFRPPGGRNDEQPNGNRARPKRQEVDGNRIAPDEKPRQGKRRGQALRHAVPHAEPQKLHKMLAQAGLGSRRELEEWIVAGRVSVNGKPAHVGQRIGPQDRVRVNGRQVNLRFAPRTPRVLLYHKQEGEIVSRDDPEGRPSVFDRLPRIGGGRWVNVGRLDFNTEGLLIFTSSGELANKLMHPRYELEREYAVRVIGELQPEQEQALLDGIELEDGEAHFNTLLSRGGEGTNRWYHVTLNEGRNREVRRLFEAIGVQVSRLIRIRFGPVSLPPRLKRGMCHELAEDDVRALLKILPK</sequence>
<dbReference type="SUPFAM" id="SSF55174">
    <property type="entry name" value="Alpha-L RNA-binding motif"/>
    <property type="match status" value="1"/>
</dbReference>
<proteinExistence type="inferred from homology"/>
<evidence type="ECO:0000256" key="7">
    <source>
        <dbReference type="PROSITE-ProRule" id="PRU00182"/>
    </source>
</evidence>
<dbReference type="EMBL" id="AP021857">
    <property type="protein sequence ID" value="BBO20545.1"/>
    <property type="molecule type" value="Genomic_DNA"/>
</dbReference>
<dbReference type="InterPro" id="IPR006145">
    <property type="entry name" value="PsdUridine_synth_RsuA/RluA"/>
</dbReference>
<evidence type="ECO:0000313" key="12">
    <source>
        <dbReference type="Proteomes" id="UP000662914"/>
    </source>
</evidence>
<dbReference type="PANTHER" id="PTHR47683:SF3">
    <property type="entry name" value="RIBOSOMAL LARGE SUBUNIT PSEUDOURIDINE SYNTHASE B"/>
    <property type="match status" value="1"/>
</dbReference>
<dbReference type="AlphaFoldDB" id="A0A809R884"/>
<reference evidence="11" key="1">
    <citation type="journal article" name="DNA Res.">
        <title>The physiological potential of anammox bacteria as revealed by their core genome structure.</title>
        <authorList>
            <person name="Okubo T."/>
            <person name="Toyoda A."/>
            <person name="Fukuhara K."/>
            <person name="Uchiyama I."/>
            <person name="Harigaya Y."/>
            <person name="Kuroiwa M."/>
            <person name="Suzuki T."/>
            <person name="Murakami Y."/>
            <person name="Suwa Y."/>
            <person name="Takami H."/>
        </authorList>
    </citation>
    <scope>NUCLEOTIDE SEQUENCE</scope>
    <source>
        <strain evidence="11">317325-3</strain>
    </source>
</reference>
<dbReference type="PANTHER" id="PTHR47683">
    <property type="entry name" value="PSEUDOURIDINE SYNTHASE FAMILY PROTEIN-RELATED"/>
    <property type="match status" value="1"/>
</dbReference>
<dbReference type="FunFam" id="3.30.70.580:FF:000009">
    <property type="entry name" value="Pseudouridine synthase"/>
    <property type="match status" value="1"/>
</dbReference>
<dbReference type="PROSITE" id="PS50889">
    <property type="entry name" value="S4"/>
    <property type="match status" value="1"/>
</dbReference>
<dbReference type="CDD" id="cd02556">
    <property type="entry name" value="PseudoU_synth_RluB"/>
    <property type="match status" value="1"/>
</dbReference>
<evidence type="ECO:0000256" key="4">
    <source>
        <dbReference type="ARBA" id="ARBA00023235"/>
    </source>
</evidence>
<dbReference type="Gene3D" id="3.30.70.1560">
    <property type="entry name" value="Alpha-L RNA-binding motif"/>
    <property type="match status" value="1"/>
</dbReference>
<dbReference type="Proteomes" id="UP000662914">
    <property type="component" value="Chromosome"/>
</dbReference>
<dbReference type="NCBIfam" id="TIGR00093">
    <property type="entry name" value="pseudouridine synthase"/>
    <property type="match status" value="1"/>
</dbReference>
<comment type="catalytic activity">
    <reaction evidence="5">
        <text>uridine(2605) in 23S rRNA = pseudouridine(2605) in 23S rRNA</text>
        <dbReference type="Rhea" id="RHEA:42520"/>
        <dbReference type="Rhea" id="RHEA-COMP:10095"/>
        <dbReference type="Rhea" id="RHEA-COMP:10096"/>
        <dbReference type="ChEBI" id="CHEBI:65314"/>
        <dbReference type="ChEBI" id="CHEBI:65315"/>
        <dbReference type="EC" id="5.4.99.22"/>
    </reaction>
</comment>
<evidence type="ECO:0000256" key="1">
    <source>
        <dbReference type="ARBA" id="ARBA00008348"/>
    </source>
</evidence>
<dbReference type="InterPro" id="IPR020094">
    <property type="entry name" value="TruA/RsuA/RluB/E/F_N"/>
</dbReference>
<dbReference type="PROSITE" id="PS01149">
    <property type="entry name" value="PSI_RSU"/>
    <property type="match status" value="1"/>
</dbReference>
<dbReference type="NCBIfam" id="NF007976">
    <property type="entry name" value="PRK10700.1"/>
    <property type="match status" value="1"/>
</dbReference>
<evidence type="ECO:0000256" key="8">
    <source>
        <dbReference type="RuleBase" id="RU003887"/>
    </source>
</evidence>
<organism evidence="11 12">
    <name type="scientific">Candidatus Desulfobacillus denitrificans</name>
    <dbReference type="NCBI Taxonomy" id="2608985"/>
    <lineage>
        <taxon>Bacteria</taxon>
        <taxon>Pseudomonadati</taxon>
        <taxon>Pseudomonadota</taxon>
        <taxon>Betaproteobacteria</taxon>
        <taxon>Candidatus Desulfobacillus</taxon>
    </lineage>
</organism>